<dbReference type="Pfam" id="PF00332">
    <property type="entry name" value="Glyco_hydro_17"/>
    <property type="match status" value="1"/>
</dbReference>
<dbReference type="EC" id="3.2.1.39" evidence="3"/>
<dbReference type="GO" id="GO:0042973">
    <property type="term" value="F:glucan endo-1,3-beta-D-glucosidase activity"/>
    <property type="evidence" value="ECO:0007669"/>
    <property type="project" value="UniProtKB-EC"/>
</dbReference>
<dbReference type="RefSeq" id="XP_017975436.1">
    <property type="nucleotide sequence ID" value="XM_018119947.1"/>
</dbReference>
<comment type="similarity">
    <text evidence="2 6">Belongs to the glycosyl hydrolase 17 family.</text>
</comment>
<evidence type="ECO:0000256" key="5">
    <source>
        <dbReference type="ARBA" id="ARBA00023295"/>
    </source>
</evidence>
<dbReference type="GO" id="GO:0005975">
    <property type="term" value="P:carbohydrate metabolic process"/>
    <property type="evidence" value="ECO:0007669"/>
    <property type="project" value="InterPro"/>
</dbReference>
<organism evidence="8 9">
    <name type="scientific">Theobroma cacao</name>
    <name type="common">Cacao</name>
    <name type="synonym">Cocoa</name>
    <dbReference type="NCBI Taxonomy" id="3641"/>
    <lineage>
        <taxon>Eukaryota</taxon>
        <taxon>Viridiplantae</taxon>
        <taxon>Streptophyta</taxon>
        <taxon>Embryophyta</taxon>
        <taxon>Tracheophyta</taxon>
        <taxon>Spermatophyta</taxon>
        <taxon>Magnoliopsida</taxon>
        <taxon>eudicotyledons</taxon>
        <taxon>Gunneridae</taxon>
        <taxon>Pentapetalae</taxon>
        <taxon>rosids</taxon>
        <taxon>malvids</taxon>
        <taxon>Malvales</taxon>
        <taxon>Malvaceae</taxon>
        <taxon>Byttnerioideae</taxon>
        <taxon>Theobroma</taxon>
    </lineage>
</organism>
<evidence type="ECO:0000256" key="1">
    <source>
        <dbReference type="ARBA" id="ARBA00000382"/>
    </source>
</evidence>
<sequence>MQCVFYIKSLMVWGNQKHSPSDLVYSQWLPSSTSNSSFTAAIILLLGLFTANLDITGAESVGVCYGMLGNNLPSAWEVIELYKSRNIRRMRLYDPNPAALQALRGSNIEVMLGVPNSDLQNLANPSNAQSWVQRNVVSYWPSVRFRYIAVGNEVSPVNGGTAWLAQFVLPALVNVFNAVRSAGLHNDIKVSIAIDMTLIGNSYPPSAGAFRGDVRSYLDPIIGHLAWASTPLLANIYPYFSHAGNPRDISLPYALFTSPSPVAWDQGRGYQNLFDAMLDALYSALENAGQPSLGVVVSESGWPSAGGFATSVENAQTYLSKLIGHVQGGTPKRPGRAIETYLFALFDENQKEPELEKHFGLFSPNKQPKYPLSFGGGRILDVSAEYNATISLKSDM</sequence>
<dbReference type="Proteomes" id="UP000694886">
    <property type="component" value="Chromosome 4"/>
</dbReference>
<evidence type="ECO:0000256" key="2">
    <source>
        <dbReference type="ARBA" id="ARBA00008773"/>
    </source>
</evidence>
<dbReference type="Gramene" id="Tc04v2_t024520.2">
    <property type="protein sequence ID" value="Tc04v2_p024520.2"/>
    <property type="gene ID" value="Tc04v2_g024520"/>
</dbReference>
<name>A0AB32WBM1_THECC</name>
<gene>
    <name evidence="9" type="primary">LOC18603626</name>
</gene>
<dbReference type="InterPro" id="IPR000490">
    <property type="entry name" value="Glyco_hydro_17"/>
</dbReference>
<dbReference type="Gene3D" id="3.20.20.80">
    <property type="entry name" value="Glycosidases"/>
    <property type="match status" value="1"/>
</dbReference>
<dbReference type="AlphaFoldDB" id="A0AB32WBM1"/>
<proteinExistence type="inferred from homology"/>
<keyword evidence="5 7" id="KW-0326">Glycosidase</keyword>
<comment type="catalytic activity">
    <reaction evidence="1">
        <text>Hydrolysis of (1-&gt;3)-beta-D-glucosidic linkages in (1-&gt;3)-beta-D-glucans.</text>
        <dbReference type="EC" id="3.2.1.39"/>
    </reaction>
</comment>
<dbReference type="SUPFAM" id="SSF51445">
    <property type="entry name" value="(Trans)glycosidases"/>
    <property type="match status" value="1"/>
</dbReference>
<reference evidence="8" key="1">
    <citation type="journal article" date="1997" name="Nucleic Acids Res.">
        <title>tRNAscan-SE: a program for improved detection of transfer RNA genes in genomic sequence.</title>
        <authorList>
            <person name="Lowe T.M."/>
            <person name="Eddy S.R."/>
        </authorList>
    </citation>
    <scope>NUCLEOTIDE SEQUENCE [LARGE SCALE GENOMIC DNA]</scope>
    <source>
        <strain evidence="8">r\B97-61/B2</strain>
    </source>
</reference>
<evidence type="ECO:0000313" key="8">
    <source>
        <dbReference type="Proteomes" id="UP000694886"/>
    </source>
</evidence>
<dbReference type="GeneID" id="18603626"/>
<dbReference type="PROSITE" id="PS00587">
    <property type="entry name" value="GLYCOSYL_HYDROL_F17"/>
    <property type="match status" value="1"/>
</dbReference>
<protein>
    <recommendedName>
        <fullName evidence="3">glucan endo-1,3-beta-D-glucosidase</fullName>
        <ecNumber evidence="3">3.2.1.39</ecNumber>
    </recommendedName>
</protein>
<dbReference type="PANTHER" id="PTHR32227">
    <property type="entry name" value="GLUCAN ENDO-1,3-BETA-GLUCOSIDASE BG1-RELATED-RELATED"/>
    <property type="match status" value="1"/>
</dbReference>
<evidence type="ECO:0000256" key="7">
    <source>
        <dbReference type="RuleBase" id="RU004336"/>
    </source>
</evidence>
<accession>A0AB32WBM1</accession>
<dbReference type="InterPro" id="IPR044965">
    <property type="entry name" value="Glyco_hydro_17_plant"/>
</dbReference>
<reference evidence="9" key="2">
    <citation type="submission" date="2025-08" db="UniProtKB">
        <authorList>
            <consortium name="RefSeq"/>
        </authorList>
    </citation>
    <scope>IDENTIFICATION</scope>
</reference>
<evidence type="ECO:0000313" key="9">
    <source>
        <dbReference type="RefSeq" id="XP_017975436.1"/>
    </source>
</evidence>
<evidence type="ECO:0000256" key="3">
    <source>
        <dbReference type="ARBA" id="ARBA00012780"/>
    </source>
</evidence>
<evidence type="ECO:0000256" key="6">
    <source>
        <dbReference type="RuleBase" id="RU004335"/>
    </source>
</evidence>
<dbReference type="InterPro" id="IPR017853">
    <property type="entry name" value="GH"/>
</dbReference>
<evidence type="ECO:0000256" key="4">
    <source>
        <dbReference type="ARBA" id="ARBA00022801"/>
    </source>
</evidence>
<keyword evidence="4 7" id="KW-0378">Hydrolase</keyword>
<dbReference type="FunFam" id="3.20.20.80:FF:000010">
    <property type="entry name" value="glucan endo-1,3-beta-glucosidase, basic"/>
    <property type="match status" value="1"/>
</dbReference>